<organism evidence="1 2">
    <name type="scientific">Spirulina subsalsa FACHB-351</name>
    <dbReference type="NCBI Taxonomy" id="234711"/>
    <lineage>
        <taxon>Bacteria</taxon>
        <taxon>Bacillati</taxon>
        <taxon>Cyanobacteriota</taxon>
        <taxon>Cyanophyceae</taxon>
        <taxon>Spirulinales</taxon>
        <taxon>Spirulinaceae</taxon>
        <taxon>Spirulina</taxon>
    </lineage>
</organism>
<proteinExistence type="predicted"/>
<name>A0ABT3L3R1_9CYAN</name>
<dbReference type="EMBL" id="JAIHOM010000029">
    <property type="protein sequence ID" value="MCW6036140.1"/>
    <property type="molecule type" value="Genomic_DNA"/>
</dbReference>
<protein>
    <submittedName>
        <fullName evidence="1">Uncharacterized protein</fullName>
    </submittedName>
</protein>
<comment type="caution">
    <text evidence="1">The sequence shown here is derived from an EMBL/GenBank/DDBJ whole genome shotgun (WGS) entry which is preliminary data.</text>
</comment>
<dbReference type="RefSeq" id="WP_265263882.1">
    <property type="nucleotide sequence ID" value="NZ_JAIHOM010000029.1"/>
</dbReference>
<sequence>MLNQLQLIPGALADIMASVADTQTLTIGDRYGLMAALLDDTLQEDERRAIDRILHAVRRGNVRLHS</sequence>
<evidence type="ECO:0000313" key="2">
    <source>
        <dbReference type="Proteomes" id="UP001526426"/>
    </source>
</evidence>
<reference evidence="1 2" key="1">
    <citation type="submission" date="2021-08" db="EMBL/GenBank/DDBJ databases">
        <title>Draft genome sequence of Spirulina subsalsa with high tolerance to salinity and hype-accumulation of phycocyanin.</title>
        <authorList>
            <person name="Pei H."/>
            <person name="Jiang L."/>
        </authorList>
    </citation>
    <scope>NUCLEOTIDE SEQUENCE [LARGE SCALE GENOMIC DNA]</scope>
    <source>
        <strain evidence="1 2">FACHB-351</strain>
    </source>
</reference>
<keyword evidence="2" id="KW-1185">Reference proteome</keyword>
<accession>A0ABT3L3R1</accession>
<evidence type="ECO:0000313" key="1">
    <source>
        <dbReference type="EMBL" id="MCW6036140.1"/>
    </source>
</evidence>
<dbReference type="Proteomes" id="UP001526426">
    <property type="component" value="Unassembled WGS sequence"/>
</dbReference>
<gene>
    <name evidence="1" type="ORF">K4A83_07625</name>
</gene>